<reference evidence="3" key="1">
    <citation type="journal article" date="2019" name="Int. J. Syst. Evol. Microbiol.">
        <title>The Global Catalogue of Microorganisms (GCM) 10K type strain sequencing project: providing services to taxonomists for standard genome sequencing and annotation.</title>
        <authorList>
            <consortium name="The Broad Institute Genomics Platform"/>
            <consortium name="The Broad Institute Genome Sequencing Center for Infectious Disease"/>
            <person name="Wu L."/>
            <person name="Ma J."/>
        </authorList>
    </citation>
    <scope>NUCLEOTIDE SEQUENCE [LARGE SCALE GENOMIC DNA]</scope>
    <source>
        <strain evidence="3">KCTC 23701</strain>
    </source>
</reference>
<comment type="caution">
    <text evidence="2">The sequence shown here is derived from an EMBL/GenBank/DDBJ whole genome shotgun (WGS) entry which is preliminary data.</text>
</comment>
<sequence length="272" mass="30705">MRCSKLVLAAWLGVAAASAWAGRPCSEAPPKPEVFRKAMAAGYASQQKLEQLQPQPTVALIARVGQDLSEYRMRYSHMAFVWRDPKENGQWRVAHLLNECGTAKSDLWREGLGNFFMDDMFAYDALILVPSQPVQERLQAWLSNPAAMQQLRGDRYSMVAYPFSTKYQNSNQWVLEGLAAAMSRDVDIVARPQAQQWLKLTGYQPSDLQIGTFKRLGGRLFRANVAFDDHPTDRRMSGHIDTVTVDSVVAFLLRQNKESRTYVVEAKPLPPL</sequence>
<dbReference type="Pfam" id="PF09916">
    <property type="entry name" value="DUF2145"/>
    <property type="match status" value="1"/>
</dbReference>
<keyword evidence="1" id="KW-0732">Signal</keyword>
<gene>
    <name evidence="2" type="ORF">GCM10007350_05210</name>
</gene>
<evidence type="ECO:0000313" key="3">
    <source>
        <dbReference type="Proteomes" id="UP000604737"/>
    </source>
</evidence>
<feature type="signal peptide" evidence="1">
    <location>
        <begin position="1"/>
        <end position="21"/>
    </location>
</feature>
<dbReference type="InterPro" id="IPR014547">
    <property type="entry name" value="UCP028477"/>
</dbReference>
<dbReference type="EMBL" id="BMYO01000001">
    <property type="protein sequence ID" value="GHD57076.1"/>
    <property type="molecule type" value="Genomic_DNA"/>
</dbReference>
<protein>
    <submittedName>
        <fullName evidence="2">Membrane protein</fullName>
    </submittedName>
</protein>
<keyword evidence="3" id="KW-1185">Reference proteome</keyword>
<feature type="chain" id="PRO_5046572664" evidence="1">
    <location>
        <begin position="22"/>
        <end position="272"/>
    </location>
</feature>
<dbReference type="RefSeq" id="WP_189458578.1">
    <property type="nucleotide sequence ID" value="NZ_BMYO01000001.1"/>
</dbReference>
<evidence type="ECO:0000256" key="1">
    <source>
        <dbReference type="SAM" id="SignalP"/>
    </source>
</evidence>
<evidence type="ECO:0000313" key="2">
    <source>
        <dbReference type="EMBL" id="GHD57076.1"/>
    </source>
</evidence>
<name>A0ABQ3GX93_9NEIS</name>
<dbReference type="PIRSF" id="PIRSF028477">
    <property type="entry name" value="UCP028477"/>
    <property type="match status" value="1"/>
</dbReference>
<proteinExistence type="predicted"/>
<accession>A0ABQ3GX93</accession>
<organism evidence="2 3">
    <name type="scientific">Jeongeupia chitinilytica</name>
    <dbReference type="NCBI Taxonomy" id="1041641"/>
    <lineage>
        <taxon>Bacteria</taxon>
        <taxon>Pseudomonadati</taxon>
        <taxon>Pseudomonadota</taxon>
        <taxon>Betaproteobacteria</taxon>
        <taxon>Neisseriales</taxon>
        <taxon>Chitinibacteraceae</taxon>
        <taxon>Jeongeupia</taxon>
    </lineage>
</organism>
<dbReference type="Proteomes" id="UP000604737">
    <property type="component" value="Unassembled WGS sequence"/>
</dbReference>